<evidence type="ECO:0000256" key="3">
    <source>
        <dbReference type="ARBA" id="ARBA00022723"/>
    </source>
</evidence>
<gene>
    <name evidence="11" type="ORF">GPM918_LOCUS19705</name>
    <name evidence="12" type="ORF">OVA965_LOCUS25391</name>
    <name evidence="13" type="ORF">SRO942_LOCUS19702</name>
    <name evidence="14" type="ORF">TMI583_LOCUS26119</name>
</gene>
<comment type="subcellular location">
    <subcellularLocation>
        <location evidence="1">Cytoplasm</location>
    </subcellularLocation>
</comment>
<comment type="similarity">
    <text evidence="8">Belongs to the nanos family.</text>
</comment>
<dbReference type="GO" id="GO:0006417">
    <property type="term" value="P:regulation of translation"/>
    <property type="evidence" value="ECO:0007669"/>
    <property type="project" value="UniProtKB-UniRule"/>
</dbReference>
<accession>A0A814QKE4</accession>
<comment type="caution">
    <text evidence="11">The sequence shown here is derived from an EMBL/GenBank/DDBJ whole genome shotgun (WGS) entry which is preliminary data.</text>
</comment>
<evidence type="ECO:0000313" key="14">
    <source>
        <dbReference type="EMBL" id="CAF4039370.1"/>
    </source>
</evidence>
<dbReference type="EMBL" id="CAJNOQ010006043">
    <property type="protein sequence ID" value="CAF1121327.1"/>
    <property type="molecule type" value="Genomic_DNA"/>
</dbReference>
<keyword evidence="5" id="KW-0862">Zinc</keyword>
<keyword evidence="15" id="KW-1185">Reference proteome</keyword>
<evidence type="ECO:0000313" key="12">
    <source>
        <dbReference type="EMBL" id="CAF1231325.1"/>
    </source>
</evidence>
<reference evidence="11" key="1">
    <citation type="submission" date="2021-02" db="EMBL/GenBank/DDBJ databases">
        <authorList>
            <person name="Nowell W R."/>
        </authorList>
    </citation>
    <scope>NUCLEOTIDE SEQUENCE</scope>
</reference>
<evidence type="ECO:0000313" key="13">
    <source>
        <dbReference type="EMBL" id="CAF3884868.1"/>
    </source>
</evidence>
<dbReference type="InterPro" id="IPR008705">
    <property type="entry name" value="Nanos/Xcar2"/>
</dbReference>
<proteinExistence type="inferred from homology"/>
<keyword evidence="6 8" id="KW-0810">Translation regulation</keyword>
<keyword evidence="7 8" id="KW-0694">RNA-binding</keyword>
<dbReference type="Proteomes" id="UP000682733">
    <property type="component" value="Unassembled WGS sequence"/>
</dbReference>
<name>A0A814QKE4_9BILA</name>
<dbReference type="EMBL" id="CAJNOK010015741">
    <property type="protein sequence ID" value="CAF1231325.1"/>
    <property type="molecule type" value="Genomic_DNA"/>
</dbReference>
<evidence type="ECO:0000259" key="10">
    <source>
        <dbReference type="PROSITE" id="PS51522"/>
    </source>
</evidence>
<dbReference type="OrthoDB" id="5864971at2759"/>
<evidence type="ECO:0000313" key="15">
    <source>
        <dbReference type="Proteomes" id="UP000663829"/>
    </source>
</evidence>
<evidence type="ECO:0000256" key="5">
    <source>
        <dbReference type="ARBA" id="ARBA00022833"/>
    </source>
</evidence>
<dbReference type="GO" id="GO:0005737">
    <property type="term" value="C:cytoplasm"/>
    <property type="evidence" value="ECO:0007669"/>
    <property type="project" value="UniProtKB-SubCell"/>
</dbReference>
<keyword evidence="3" id="KW-0479">Metal-binding</keyword>
<dbReference type="EMBL" id="CAJOBC010006043">
    <property type="protein sequence ID" value="CAF3884868.1"/>
    <property type="molecule type" value="Genomic_DNA"/>
</dbReference>
<sequence length="238" mass="26354">MEKVMATPPTTSSRFFNEFDYLQSPMTDEYDSPLMRFGGVPNDSSQNMLMLLQSRNNGNGSNGAINHRQHQIFQHSDNSFQQHQRHHNDSSISVDLLSSSLASTSISGGSSSGGIIVGGQRSNGGDRESVNSLGLDSNNNNKKFIAKRANIDMTDHVIQARCLYFMLGIKMKCKFCFENGEAFEVYRSHMLRNGAGTILCPILRAYVCPKCGATGDLAHTLRYCPMQTQSMPLLRTLD</sequence>
<dbReference type="Proteomes" id="UP000681722">
    <property type="component" value="Unassembled WGS sequence"/>
</dbReference>
<dbReference type="GO" id="GO:0008270">
    <property type="term" value="F:zinc ion binding"/>
    <property type="evidence" value="ECO:0007669"/>
    <property type="project" value="UniProtKB-KW"/>
</dbReference>
<keyword evidence="2" id="KW-0963">Cytoplasm</keyword>
<evidence type="ECO:0000256" key="8">
    <source>
        <dbReference type="PROSITE-ProRule" id="PRU00855"/>
    </source>
</evidence>
<organism evidence="11 15">
    <name type="scientific">Didymodactylos carnosus</name>
    <dbReference type="NCBI Taxonomy" id="1234261"/>
    <lineage>
        <taxon>Eukaryota</taxon>
        <taxon>Metazoa</taxon>
        <taxon>Spiralia</taxon>
        <taxon>Gnathifera</taxon>
        <taxon>Rotifera</taxon>
        <taxon>Eurotatoria</taxon>
        <taxon>Bdelloidea</taxon>
        <taxon>Philodinida</taxon>
        <taxon>Philodinidae</taxon>
        <taxon>Didymodactylos</taxon>
    </lineage>
</organism>
<dbReference type="InterPro" id="IPR024161">
    <property type="entry name" value="Znf_nanos-typ"/>
</dbReference>
<dbReference type="PROSITE" id="PS51522">
    <property type="entry name" value="ZF_NANOS"/>
    <property type="match status" value="1"/>
</dbReference>
<evidence type="ECO:0000313" key="11">
    <source>
        <dbReference type="EMBL" id="CAF1121327.1"/>
    </source>
</evidence>
<evidence type="ECO:0000256" key="6">
    <source>
        <dbReference type="ARBA" id="ARBA00022845"/>
    </source>
</evidence>
<dbReference type="InterPro" id="IPR038129">
    <property type="entry name" value="Nanos_sf"/>
</dbReference>
<feature type="domain" description="Nanos-type" evidence="10">
    <location>
        <begin position="172"/>
        <end position="226"/>
    </location>
</feature>
<dbReference type="Pfam" id="PF05741">
    <property type="entry name" value="zf-nanos"/>
    <property type="match status" value="1"/>
</dbReference>
<evidence type="ECO:0000256" key="7">
    <source>
        <dbReference type="ARBA" id="ARBA00022884"/>
    </source>
</evidence>
<keyword evidence="4 8" id="KW-0863">Zinc-finger</keyword>
<feature type="region of interest" description="Disordered" evidence="9">
    <location>
        <begin position="105"/>
        <end position="134"/>
    </location>
</feature>
<evidence type="ECO:0000256" key="9">
    <source>
        <dbReference type="SAM" id="MobiDB-lite"/>
    </source>
</evidence>
<evidence type="ECO:0000256" key="1">
    <source>
        <dbReference type="ARBA" id="ARBA00004496"/>
    </source>
</evidence>
<dbReference type="GO" id="GO:0003723">
    <property type="term" value="F:RNA binding"/>
    <property type="evidence" value="ECO:0007669"/>
    <property type="project" value="UniProtKB-UniRule"/>
</dbReference>
<protein>
    <recommendedName>
        <fullName evidence="10">Nanos-type domain-containing protein</fullName>
    </recommendedName>
</protein>
<evidence type="ECO:0000256" key="4">
    <source>
        <dbReference type="ARBA" id="ARBA00022771"/>
    </source>
</evidence>
<dbReference type="Proteomes" id="UP000663829">
    <property type="component" value="Unassembled WGS sequence"/>
</dbReference>
<dbReference type="Proteomes" id="UP000677228">
    <property type="component" value="Unassembled WGS sequence"/>
</dbReference>
<dbReference type="PANTHER" id="PTHR12887">
    <property type="entry name" value="NANOS PROTEIN"/>
    <property type="match status" value="1"/>
</dbReference>
<evidence type="ECO:0000256" key="2">
    <source>
        <dbReference type="ARBA" id="ARBA00022490"/>
    </source>
</evidence>
<dbReference type="EMBL" id="CAJOBA010037287">
    <property type="protein sequence ID" value="CAF4039370.1"/>
    <property type="molecule type" value="Genomic_DNA"/>
</dbReference>
<dbReference type="AlphaFoldDB" id="A0A814QKE4"/>
<dbReference type="Gene3D" id="4.10.60.30">
    <property type="entry name" value="Nanos, RNA-binding domain"/>
    <property type="match status" value="1"/>
</dbReference>